<dbReference type="Proteomes" id="UP001209318">
    <property type="component" value="Unassembled WGS sequence"/>
</dbReference>
<dbReference type="NCBIfam" id="TIGR01403">
    <property type="entry name" value="fliQ_rel_III"/>
    <property type="match status" value="1"/>
</dbReference>
<keyword evidence="10" id="KW-0282">Flagellum</keyword>
<dbReference type="EMBL" id="JAOUSF010000001">
    <property type="protein sequence ID" value="MCU9612090.1"/>
    <property type="molecule type" value="Genomic_DNA"/>
</dbReference>
<dbReference type="PANTHER" id="PTHR34040">
    <property type="entry name" value="FLAGELLAR BIOSYNTHETIC PROTEIN FLIQ"/>
    <property type="match status" value="1"/>
</dbReference>
<dbReference type="NCBIfam" id="TIGR01402">
    <property type="entry name" value="fliQ"/>
    <property type="match status" value="1"/>
</dbReference>
<keyword evidence="11" id="KW-1185">Reference proteome</keyword>
<dbReference type="GO" id="GO:0009425">
    <property type="term" value="C:bacterial-type flagellum basal body"/>
    <property type="evidence" value="ECO:0007669"/>
    <property type="project" value="UniProtKB-SubCell"/>
</dbReference>
<keyword evidence="10" id="KW-0969">Cilium</keyword>
<evidence type="ECO:0000256" key="8">
    <source>
        <dbReference type="ARBA" id="ARBA00023143"/>
    </source>
</evidence>
<comment type="similarity">
    <text evidence="2 9">Belongs to the FliQ/MopD/SpaQ family.</text>
</comment>
<evidence type="ECO:0000256" key="3">
    <source>
        <dbReference type="ARBA" id="ARBA00021718"/>
    </source>
</evidence>
<dbReference type="InterPro" id="IPR006305">
    <property type="entry name" value="FliQ"/>
</dbReference>
<accession>A0AAE3IU08</accession>
<gene>
    <name evidence="9 10" type="primary">fliQ</name>
    <name evidence="10" type="ORF">OEV98_00775</name>
</gene>
<evidence type="ECO:0000256" key="4">
    <source>
        <dbReference type="ARBA" id="ARBA00022475"/>
    </source>
</evidence>
<dbReference type="GO" id="GO:0009306">
    <property type="term" value="P:protein secretion"/>
    <property type="evidence" value="ECO:0007669"/>
    <property type="project" value="InterPro"/>
</dbReference>
<keyword evidence="5 9" id="KW-0812">Transmembrane</keyword>
<evidence type="ECO:0000256" key="1">
    <source>
        <dbReference type="ARBA" id="ARBA00004651"/>
    </source>
</evidence>
<name>A0AAE3IU08_9BACI</name>
<dbReference type="Pfam" id="PF01313">
    <property type="entry name" value="Bac_export_3"/>
    <property type="match status" value="1"/>
</dbReference>
<evidence type="ECO:0000256" key="5">
    <source>
        <dbReference type="ARBA" id="ARBA00022692"/>
    </source>
</evidence>
<dbReference type="PRINTS" id="PR00952">
    <property type="entry name" value="TYPE3IMQPROT"/>
</dbReference>
<keyword evidence="4 9" id="KW-1003">Cell membrane</keyword>
<feature type="transmembrane region" description="Helical" evidence="9">
    <location>
        <begin position="50"/>
        <end position="70"/>
    </location>
</feature>
<dbReference type="PIRSF" id="PIRSF004669">
    <property type="entry name" value="FliQ"/>
    <property type="match status" value="1"/>
</dbReference>
<evidence type="ECO:0000313" key="10">
    <source>
        <dbReference type="EMBL" id="MCU9612090.1"/>
    </source>
</evidence>
<keyword evidence="10" id="KW-0966">Cell projection</keyword>
<evidence type="ECO:0000256" key="9">
    <source>
        <dbReference type="RuleBase" id="RU364090"/>
    </source>
</evidence>
<proteinExistence type="inferred from homology"/>
<dbReference type="InterPro" id="IPR006306">
    <property type="entry name" value="T3SS_HrpO"/>
</dbReference>
<dbReference type="GO" id="GO:0005886">
    <property type="term" value="C:plasma membrane"/>
    <property type="evidence" value="ECO:0007669"/>
    <property type="project" value="UniProtKB-SubCell"/>
</dbReference>
<comment type="function">
    <text evidence="9">Role in flagellar biosynthesis.</text>
</comment>
<dbReference type="AlphaFoldDB" id="A0AAE3IU08"/>
<comment type="subcellular location">
    <subcellularLocation>
        <location evidence="1 9">Cell membrane</location>
        <topology evidence="1">Multi-pass membrane protein</topology>
    </subcellularLocation>
    <subcellularLocation>
        <location evidence="9">Bacterial flagellum basal body</location>
    </subcellularLocation>
</comment>
<comment type="caution">
    <text evidence="10">The sequence shown here is derived from an EMBL/GenBank/DDBJ whole genome shotgun (WGS) entry which is preliminary data.</text>
</comment>
<evidence type="ECO:0000256" key="7">
    <source>
        <dbReference type="ARBA" id="ARBA00023136"/>
    </source>
</evidence>
<organism evidence="10 11">
    <name type="scientific">Perspicuibacillus lycopersici</name>
    <dbReference type="NCBI Taxonomy" id="1325689"/>
    <lineage>
        <taxon>Bacteria</taxon>
        <taxon>Bacillati</taxon>
        <taxon>Bacillota</taxon>
        <taxon>Bacilli</taxon>
        <taxon>Bacillales</taxon>
        <taxon>Bacillaceae</taxon>
        <taxon>Perspicuibacillus</taxon>
    </lineage>
</organism>
<dbReference type="RefSeq" id="WP_263071224.1">
    <property type="nucleotide sequence ID" value="NZ_JAOUSF010000001.1"/>
</dbReference>
<evidence type="ECO:0000313" key="11">
    <source>
        <dbReference type="Proteomes" id="UP001209318"/>
    </source>
</evidence>
<reference evidence="10" key="1">
    <citation type="submission" date="2022-10" db="EMBL/GenBank/DDBJ databases">
        <title>Description of Fervidibacillus gen. nov. in the family Fervidibacillaceae fam. nov. with two species, Fervidibacillus albus sp. nov., and Fervidibacillus halotolerans sp. nov., isolated from tidal flat sediments.</title>
        <authorList>
            <person name="Kwon K.K."/>
            <person name="Yang S.-H."/>
        </authorList>
    </citation>
    <scope>NUCLEOTIDE SEQUENCE</scope>
    <source>
        <strain evidence="10">JCM 19140</strain>
    </source>
</reference>
<sequence length="89" mass="9729">MNSESVVQLAEQGIYAILIISGPLLLIALIVGLIVSIFQATTQIQEQTLAFIPKIVAVLIGIIVFGPWMISHMIQYANNIFSNLTRFVG</sequence>
<dbReference type="InterPro" id="IPR002191">
    <property type="entry name" value="Bac_export_3"/>
</dbReference>
<dbReference type="PANTHER" id="PTHR34040:SF2">
    <property type="entry name" value="FLAGELLAR BIOSYNTHETIC PROTEIN FLIQ"/>
    <property type="match status" value="1"/>
</dbReference>
<keyword evidence="7 9" id="KW-0472">Membrane</keyword>
<protein>
    <recommendedName>
        <fullName evidence="3 9">Flagellar biosynthetic protein FliQ</fullName>
    </recommendedName>
</protein>
<evidence type="ECO:0000256" key="6">
    <source>
        <dbReference type="ARBA" id="ARBA00022989"/>
    </source>
</evidence>
<feature type="transmembrane region" description="Helical" evidence="9">
    <location>
        <begin position="12"/>
        <end position="38"/>
    </location>
</feature>
<keyword evidence="8 9" id="KW-0975">Bacterial flagellum</keyword>
<dbReference type="GO" id="GO:0044780">
    <property type="term" value="P:bacterial-type flagellum assembly"/>
    <property type="evidence" value="ECO:0007669"/>
    <property type="project" value="InterPro"/>
</dbReference>
<evidence type="ECO:0000256" key="2">
    <source>
        <dbReference type="ARBA" id="ARBA00006156"/>
    </source>
</evidence>
<keyword evidence="6 9" id="KW-1133">Transmembrane helix</keyword>